<feature type="signal peptide" evidence="2">
    <location>
        <begin position="1"/>
        <end position="23"/>
    </location>
</feature>
<name>A0A839SRS9_9PROT</name>
<comment type="caution">
    <text evidence="3">The sequence shown here is derived from an EMBL/GenBank/DDBJ whole genome shotgun (WGS) entry which is preliminary data.</text>
</comment>
<keyword evidence="4" id="KW-1185">Reference proteome</keyword>
<reference evidence="3 4" key="1">
    <citation type="submission" date="2020-08" db="EMBL/GenBank/DDBJ databases">
        <title>Genomic Encyclopedia of Type Strains, Phase III (KMG-III): the genomes of soil and plant-associated and newly described type strains.</title>
        <authorList>
            <person name="Whitman W."/>
        </authorList>
    </citation>
    <scope>NUCLEOTIDE SEQUENCE [LARGE SCALE GENOMIC DNA]</scope>
    <source>
        <strain evidence="3 4">CECT 8803</strain>
    </source>
</reference>
<gene>
    <name evidence="3" type="ORF">FHR98_000951</name>
</gene>
<dbReference type="EMBL" id="JACHXA010000002">
    <property type="protein sequence ID" value="MBB3064679.1"/>
    <property type="molecule type" value="Genomic_DNA"/>
</dbReference>
<evidence type="ECO:0000313" key="3">
    <source>
        <dbReference type="EMBL" id="MBB3064679.1"/>
    </source>
</evidence>
<sequence length="121" mass="12826">MRHVLLAGVAAVAFVAAVTPVRAQVSADQVRQQVAQNYEVDVLRINEGELDGKAVWLVTVMNSGGNFNDAFQVNTLAIDKASGELVPSYRNSGNEQRLPPVIAGAANSTESGAPLNKPARR</sequence>
<evidence type="ECO:0000256" key="2">
    <source>
        <dbReference type="SAM" id="SignalP"/>
    </source>
</evidence>
<evidence type="ECO:0000313" key="4">
    <source>
        <dbReference type="Proteomes" id="UP000581135"/>
    </source>
</evidence>
<accession>A0A839SRS9</accession>
<dbReference type="Proteomes" id="UP000581135">
    <property type="component" value="Unassembled WGS sequence"/>
</dbReference>
<feature type="region of interest" description="Disordered" evidence="1">
    <location>
        <begin position="88"/>
        <end position="121"/>
    </location>
</feature>
<dbReference type="RefSeq" id="WP_183415480.1">
    <property type="nucleotide sequence ID" value="NZ_JACHXA010000002.1"/>
</dbReference>
<keyword evidence="2" id="KW-0732">Signal</keyword>
<dbReference type="AlphaFoldDB" id="A0A839SRS9"/>
<evidence type="ECO:0000256" key="1">
    <source>
        <dbReference type="SAM" id="MobiDB-lite"/>
    </source>
</evidence>
<organism evidence="3 4">
    <name type="scientific">Limibacillus halophilus</name>
    <dbReference type="NCBI Taxonomy" id="1579333"/>
    <lineage>
        <taxon>Bacteria</taxon>
        <taxon>Pseudomonadati</taxon>
        <taxon>Pseudomonadota</taxon>
        <taxon>Alphaproteobacteria</taxon>
        <taxon>Rhodospirillales</taxon>
        <taxon>Rhodovibrionaceae</taxon>
        <taxon>Limibacillus</taxon>
    </lineage>
</organism>
<proteinExistence type="predicted"/>
<feature type="chain" id="PRO_5032554176" description="Peptidase propeptide and YPEB domain-containing protein" evidence="2">
    <location>
        <begin position="24"/>
        <end position="121"/>
    </location>
</feature>
<evidence type="ECO:0008006" key="5">
    <source>
        <dbReference type="Google" id="ProtNLM"/>
    </source>
</evidence>
<protein>
    <recommendedName>
        <fullName evidence="5">Peptidase propeptide and YPEB domain-containing protein</fullName>
    </recommendedName>
</protein>